<dbReference type="EMBL" id="MK863511">
    <property type="protein sequence ID" value="QEG58717.1"/>
    <property type="molecule type" value="Genomic_DNA"/>
</dbReference>
<evidence type="ECO:0000256" key="1">
    <source>
        <dbReference type="ARBA" id="ARBA00002566"/>
    </source>
</evidence>
<dbReference type="InterPro" id="IPR016174">
    <property type="entry name" value="Di-haem_cyt_TM"/>
</dbReference>
<dbReference type="InterPro" id="IPR048260">
    <property type="entry name" value="Cytochrome_b_C_euk/bac"/>
</dbReference>
<accession>A0A5B9RSR9</accession>
<keyword evidence="16 20" id="KW-0472">Membrane</keyword>
<dbReference type="InterPro" id="IPR048259">
    <property type="entry name" value="Cytochrome_b_N_euk/bac"/>
</dbReference>
<dbReference type="GO" id="GO:0008121">
    <property type="term" value="F:quinol-cytochrome-c reductase activity"/>
    <property type="evidence" value="ECO:0007669"/>
    <property type="project" value="InterPro"/>
</dbReference>
<evidence type="ECO:0000256" key="9">
    <source>
        <dbReference type="ARBA" id="ARBA00022723"/>
    </source>
</evidence>
<keyword evidence="7 20" id="KW-0679">Respiratory chain</keyword>
<evidence type="ECO:0000256" key="13">
    <source>
        <dbReference type="ARBA" id="ARBA00023004"/>
    </source>
</evidence>
<dbReference type="SUPFAM" id="SSF81648">
    <property type="entry name" value="a domain/subunit of cytochrome bc1 complex (Ubiquinol-cytochrome c reductase)"/>
    <property type="match status" value="1"/>
</dbReference>
<keyword evidence="9 19" id="KW-0479">Metal-binding</keyword>
<dbReference type="GeneID" id="41796759"/>
<protein>
    <recommendedName>
        <fullName evidence="4 20">Cytochrome b</fullName>
    </recommendedName>
</protein>
<dbReference type="AlphaFoldDB" id="A0A5B9RSR9"/>
<evidence type="ECO:0000256" key="20">
    <source>
        <dbReference type="RuleBase" id="RU362117"/>
    </source>
</evidence>
<feature type="transmembrane region" description="Helical" evidence="20">
    <location>
        <begin position="288"/>
        <end position="305"/>
    </location>
</feature>
<comment type="subcellular location">
    <subcellularLocation>
        <location evidence="2">Mitochondrion inner membrane</location>
        <topology evidence="2">Multi-pass membrane protein</topology>
    </subcellularLocation>
</comment>
<evidence type="ECO:0000259" key="22">
    <source>
        <dbReference type="PROSITE" id="PS51003"/>
    </source>
</evidence>
<dbReference type="InterPro" id="IPR027387">
    <property type="entry name" value="Cytb/b6-like_sf"/>
</dbReference>
<dbReference type="GO" id="GO:0005743">
    <property type="term" value="C:mitochondrial inner membrane"/>
    <property type="evidence" value="ECO:0007669"/>
    <property type="project" value="UniProtKB-SubCell"/>
</dbReference>
<evidence type="ECO:0000256" key="15">
    <source>
        <dbReference type="ARBA" id="ARBA00023128"/>
    </source>
</evidence>
<feature type="transmembrane region" description="Helical" evidence="20">
    <location>
        <begin position="31"/>
        <end position="56"/>
    </location>
</feature>
<dbReference type="Pfam" id="PF00033">
    <property type="entry name" value="Cytochrome_B"/>
    <property type="match status" value="1"/>
</dbReference>
<keyword evidence="13 19" id="KW-0408">Iron</keyword>
<keyword evidence="6 19" id="KW-0349">Heme</keyword>
<dbReference type="InterPro" id="IPR036150">
    <property type="entry name" value="Cyt_b/b6_C_sf"/>
</dbReference>
<evidence type="ECO:0000259" key="21">
    <source>
        <dbReference type="PROSITE" id="PS51002"/>
    </source>
</evidence>
<feature type="transmembrane region" description="Helical" evidence="20">
    <location>
        <begin position="263"/>
        <end position="282"/>
    </location>
</feature>
<feature type="transmembrane region" description="Helical" evidence="20">
    <location>
        <begin position="347"/>
        <end position="365"/>
    </location>
</feature>
<evidence type="ECO:0000256" key="17">
    <source>
        <dbReference type="ARBA" id="ARBA00061233"/>
    </source>
</evidence>
<comment type="similarity">
    <text evidence="17 20">Belongs to the cytochrome b family.</text>
</comment>
<dbReference type="PANTHER" id="PTHR19271">
    <property type="entry name" value="CYTOCHROME B"/>
    <property type="match status" value="1"/>
</dbReference>
<evidence type="ECO:0000256" key="7">
    <source>
        <dbReference type="ARBA" id="ARBA00022660"/>
    </source>
</evidence>
<dbReference type="InterPro" id="IPR005797">
    <property type="entry name" value="Cyt_b/b6_N"/>
</dbReference>
<keyword evidence="11 20" id="KW-0249">Electron transport</keyword>
<dbReference type="InterPro" id="IPR030689">
    <property type="entry name" value="Cytochrome_b"/>
</dbReference>
<evidence type="ECO:0000256" key="16">
    <source>
        <dbReference type="ARBA" id="ARBA00023136"/>
    </source>
</evidence>
<gene>
    <name evidence="23" type="primary">CYTB</name>
</gene>
<evidence type="ECO:0000256" key="14">
    <source>
        <dbReference type="ARBA" id="ARBA00023075"/>
    </source>
</evidence>
<dbReference type="CTD" id="4519"/>
<geneLocation type="mitochondrion" evidence="23"/>
<comment type="cofactor">
    <cofactor evidence="20">
        <name>heme b</name>
        <dbReference type="ChEBI" id="CHEBI:60344"/>
    </cofactor>
    <text evidence="20">Binds 2 heme groups non-covalently.</text>
</comment>
<keyword evidence="8 20" id="KW-0812">Transmembrane</keyword>
<reference evidence="23" key="1">
    <citation type="journal article" date="2019" name="PeerJ">
        <title>The complete mitochondrial genomes of five longicorn beetles (Coleoptera: Cerambycidae) and phylogenetic relationships within Cerambycidae.</title>
        <authorList>
            <person name="Wang J."/>
            <person name="Dai X.Y."/>
            <person name="Xu X.D."/>
            <person name="Zhang Z.Y."/>
            <person name="Yu D.N."/>
            <person name="Storey K.B."/>
            <person name="Zhang J.Y."/>
        </authorList>
    </citation>
    <scope>NUCLEOTIDE SEQUENCE</scope>
</reference>
<dbReference type="PIRSF" id="PIRSF038885">
    <property type="entry name" value="COB"/>
    <property type="match status" value="1"/>
</dbReference>
<keyword evidence="15 20" id="KW-0496">Mitochondrion</keyword>
<evidence type="ECO:0000256" key="18">
    <source>
        <dbReference type="PIRSR" id="PIRSR038885-1"/>
    </source>
</evidence>
<feature type="transmembrane region" description="Helical" evidence="20">
    <location>
        <begin position="179"/>
        <end position="200"/>
    </location>
</feature>
<keyword evidence="14" id="KW-0830">Ubiquinone</keyword>
<dbReference type="GO" id="GO:0045275">
    <property type="term" value="C:respiratory chain complex III"/>
    <property type="evidence" value="ECO:0007669"/>
    <property type="project" value="InterPro"/>
</dbReference>
<dbReference type="FunFam" id="1.20.810.10:FF:000002">
    <property type="entry name" value="Cytochrome b"/>
    <property type="match status" value="1"/>
</dbReference>
<dbReference type="PROSITE" id="PS51002">
    <property type="entry name" value="CYTB_NTER"/>
    <property type="match status" value="1"/>
</dbReference>
<feature type="binding site" evidence="18">
    <location>
        <position position="202"/>
    </location>
    <ligand>
        <name>a ubiquinone</name>
        <dbReference type="ChEBI" id="CHEBI:16389"/>
    </ligand>
</feature>
<dbReference type="Gene3D" id="1.20.810.10">
    <property type="entry name" value="Cytochrome Bc1 Complex, Chain C"/>
    <property type="match status" value="1"/>
</dbReference>
<keyword evidence="10" id="KW-0999">Mitochondrion inner membrane</keyword>
<feature type="transmembrane region" description="Helical" evidence="20">
    <location>
        <begin position="230"/>
        <end position="251"/>
    </location>
</feature>
<feature type="transmembrane region" description="Helical" evidence="20">
    <location>
        <begin position="109"/>
        <end position="134"/>
    </location>
</feature>
<feature type="binding site" description="axial binding residue" evidence="19">
    <location>
        <position position="98"/>
    </location>
    <ligand>
        <name>heme b</name>
        <dbReference type="ChEBI" id="CHEBI:60344"/>
        <label>b566</label>
    </ligand>
    <ligandPart>
        <name>Fe</name>
        <dbReference type="ChEBI" id="CHEBI:18248"/>
    </ligandPart>
</feature>
<feature type="binding site" description="axial binding residue" evidence="19">
    <location>
        <position position="183"/>
    </location>
    <ligand>
        <name>heme b</name>
        <dbReference type="ChEBI" id="CHEBI:60344"/>
        <label>b562</label>
    </ligand>
    <ligandPart>
        <name>Fe</name>
        <dbReference type="ChEBI" id="CHEBI:18248"/>
    </ligandPart>
</feature>
<feature type="domain" description="Cytochrome b/b6 C-terminal region profile" evidence="22">
    <location>
        <begin position="211"/>
        <end position="379"/>
    </location>
</feature>
<dbReference type="PANTHER" id="PTHR19271:SF16">
    <property type="entry name" value="CYTOCHROME B"/>
    <property type="match status" value="1"/>
</dbReference>
<dbReference type="CDD" id="cd00290">
    <property type="entry name" value="cytochrome_b_C"/>
    <property type="match status" value="1"/>
</dbReference>
<dbReference type="SUPFAM" id="SSF81342">
    <property type="entry name" value="Transmembrane di-heme cytochromes"/>
    <property type="match status" value="1"/>
</dbReference>
<evidence type="ECO:0000256" key="6">
    <source>
        <dbReference type="ARBA" id="ARBA00022617"/>
    </source>
</evidence>
<feature type="transmembrane region" description="Helical" evidence="20">
    <location>
        <begin position="140"/>
        <end position="167"/>
    </location>
</feature>
<comment type="cofactor">
    <cofactor evidence="19">
        <name>heme</name>
        <dbReference type="ChEBI" id="CHEBI:30413"/>
    </cofactor>
    <text evidence="19">Binds 2 heme groups non-covalently.</text>
</comment>
<comment type="subunit">
    <text evidence="3">The main subunits of complex b-c1 are: cytochrome b, cytochrome c1 and the Rieske protein.</text>
</comment>
<dbReference type="RefSeq" id="YP_009691911.1">
    <property type="nucleotide sequence ID" value="NC_044700.1"/>
</dbReference>
<feature type="transmembrane region" description="Helical" evidence="20">
    <location>
        <begin position="76"/>
        <end position="97"/>
    </location>
</feature>
<evidence type="ECO:0000256" key="12">
    <source>
        <dbReference type="ARBA" id="ARBA00022989"/>
    </source>
</evidence>
<keyword evidence="12 20" id="KW-1133">Transmembrane helix</keyword>
<feature type="binding site" description="axial binding residue" evidence="19">
    <location>
        <position position="197"/>
    </location>
    <ligand>
        <name>heme b</name>
        <dbReference type="ChEBI" id="CHEBI:60344"/>
        <label>b566</label>
    </ligand>
    <ligandPart>
        <name>Fe</name>
        <dbReference type="ChEBI" id="CHEBI:18248"/>
    </ligandPart>
</feature>
<comment type="function">
    <text evidence="1 20">Component of the ubiquinol-cytochrome c reductase complex (complex III or cytochrome b-c1 complex) that is part of the mitochondrial respiratory chain. The b-c1 complex mediates electron transfer from ubiquinol to cytochrome c. Contributes to the generation of a proton gradient across the mitochondrial membrane that is then used for ATP synthesis.</text>
</comment>
<evidence type="ECO:0000256" key="3">
    <source>
        <dbReference type="ARBA" id="ARBA00011649"/>
    </source>
</evidence>
<keyword evidence="5 20" id="KW-0813">Transport</keyword>
<sequence>MKMPIRKISPLIKIFNNSLIDLPTPSNISTLWNFGSMLGLCLGIQIITGLFLAMHYCPNVDLAFNSIAHICRDVNYGWLIRTLHANGASFFFICLYIHIGRGIYYSSYYLIETWMIGITMLFIIMATAFLGYVLPWGQMSFWGATVITNLLSAIPYLGSMIVQWIWGGFAIDNATLNRFFTLHFLLPFIIIALMIIHLLFLHQTGSNNPLGTNSNIDKIPFHPYFTLKDLLGFLIMTFLLIILTLSNPYLLSDPDNFVPANPLVTPIHIQPEWYFLFAYAILRSIPNKLGGVIALIMSIAIYYSLPFTNKKKFQSNQFYPINKILFWSLFTIILLLTWIGARPVEDPYILIGQILTITYFSYFIINPMMAQFQDFIMFK</sequence>
<evidence type="ECO:0000256" key="4">
    <source>
        <dbReference type="ARBA" id="ARBA00013531"/>
    </source>
</evidence>
<dbReference type="CDD" id="cd00284">
    <property type="entry name" value="Cytochrome_b_N"/>
    <property type="match status" value="1"/>
</dbReference>
<dbReference type="PROSITE" id="PS51003">
    <property type="entry name" value="CYTB_CTER"/>
    <property type="match status" value="1"/>
</dbReference>
<organism evidence="23">
    <name type="scientific">Thermistis croceocincta</name>
    <dbReference type="NCBI Taxonomy" id="2604364"/>
    <lineage>
        <taxon>Eukaryota</taxon>
        <taxon>Metazoa</taxon>
        <taxon>Ecdysozoa</taxon>
        <taxon>Arthropoda</taxon>
        <taxon>Hexapoda</taxon>
        <taxon>Insecta</taxon>
        <taxon>Pterygota</taxon>
        <taxon>Neoptera</taxon>
        <taxon>Endopterygota</taxon>
        <taxon>Coleoptera</taxon>
        <taxon>Polyphaga</taxon>
        <taxon>Cucujiformia</taxon>
        <taxon>Chrysomeloidea</taxon>
        <taxon>Cerambycidae</taxon>
        <taxon>Lamiinae</taxon>
        <taxon>Saperdini</taxon>
        <taxon>Thermistis</taxon>
    </lineage>
</organism>
<dbReference type="GO" id="GO:0006122">
    <property type="term" value="P:mitochondrial electron transport, ubiquinol to cytochrome c"/>
    <property type="evidence" value="ECO:0007669"/>
    <property type="project" value="TreeGrafter"/>
</dbReference>
<evidence type="ECO:0000256" key="10">
    <source>
        <dbReference type="ARBA" id="ARBA00022792"/>
    </source>
</evidence>
<evidence type="ECO:0000256" key="11">
    <source>
        <dbReference type="ARBA" id="ARBA00022982"/>
    </source>
</evidence>
<evidence type="ECO:0000256" key="5">
    <source>
        <dbReference type="ARBA" id="ARBA00022448"/>
    </source>
</evidence>
<proteinExistence type="inferred from homology"/>
<evidence type="ECO:0000256" key="2">
    <source>
        <dbReference type="ARBA" id="ARBA00004448"/>
    </source>
</evidence>
<feature type="transmembrane region" description="Helical" evidence="20">
    <location>
        <begin position="325"/>
        <end position="341"/>
    </location>
</feature>
<evidence type="ECO:0000313" key="23">
    <source>
        <dbReference type="EMBL" id="QEG58717.1"/>
    </source>
</evidence>
<evidence type="ECO:0000256" key="8">
    <source>
        <dbReference type="ARBA" id="ARBA00022692"/>
    </source>
</evidence>
<feature type="binding site" description="axial binding residue" evidence="19">
    <location>
        <position position="84"/>
    </location>
    <ligand>
        <name>heme b</name>
        <dbReference type="ChEBI" id="CHEBI:60344"/>
        <label>b562</label>
    </ligand>
    <ligandPart>
        <name>Fe</name>
        <dbReference type="ChEBI" id="CHEBI:18248"/>
    </ligandPart>
</feature>
<feature type="domain" description="Cytochrome b/b6 N-terminal region profile" evidence="21">
    <location>
        <begin position="1"/>
        <end position="210"/>
    </location>
</feature>
<name>A0A5B9RSR9_9CUCU</name>
<evidence type="ECO:0000256" key="19">
    <source>
        <dbReference type="PIRSR" id="PIRSR038885-2"/>
    </source>
</evidence>
<dbReference type="GO" id="GO:0046872">
    <property type="term" value="F:metal ion binding"/>
    <property type="evidence" value="ECO:0007669"/>
    <property type="project" value="UniProtKB-UniRule"/>
</dbReference>
<dbReference type="Pfam" id="PF00032">
    <property type="entry name" value="Cytochrom_B_C"/>
    <property type="match status" value="1"/>
</dbReference>
<dbReference type="InterPro" id="IPR005798">
    <property type="entry name" value="Cyt_b/b6_C"/>
</dbReference>
<dbReference type="GO" id="GO:0016491">
    <property type="term" value="F:oxidoreductase activity"/>
    <property type="evidence" value="ECO:0007669"/>
    <property type="project" value="UniProtKB-UniRule"/>
</dbReference>